<dbReference type="Pfam" id="PF05253">
    <property type="entry name" value="zf-U11-48K"/>
    <property type="match status" value="1"/>
</dbReference>
<evidence type="ECO:0000256" key="2">
    <source>
        <dbReference type="ARBA" id="ARBA00022771"/>
    </source>
</evidence>
<dbReference type="AlphaFoldDB" id="A0A161MCP0"/>
<keyword evidence="3" id="KW-0862">Zinc</keyword>
<feature type="non-terminal residue" evidence="6">
    <location>
        <position position="1"/>
    </location>
</feature>
<accession>A0A161MCP0</accession>
<dbReference type="GO" id="GO:0008270">
    <property type="term" value="F:zinc ion binding"/>
    <property type="evidence" value="ECO:0007669"/>
    <property type="project" value="UniProtKB-KW"/>
</dbReference>
<feature type="domain" description="CHHC U11-48K-type" evidence="5">
    <location>
        <begin position="1"/>
        <end position="26"/>
    </location>
</feature>
<evidence type="ECO:0000256" key="3">
    <source>
        <dbReference type="ARBA" id="ARBA00022833"/>
    </source>
</evidence>
<keyword evidence="2" id="KW-0863">Zinc-finger</keyword>
<name>A0A161MCP0_TRIIF</name>
<proteinExistence type="predicted"/>
<dbReference type="PROSITE" id="PS51800">
    <property type="entry name" value="ZF_CHHC_U11_48K"/>
    <property type="match status" value="1"/>
</dbReference>
<feature type="region of interest" description="Disordered" evidence="4">
    <location>
        <begin position="87"/>
        <end position="117"/>
    </location>
</feature>
<evidence type="ECO:0000256" key="4">
    <source>
        <dbReference type="SAM" id="MobiDB-lite"/>
    </source>
</evidence>
<evidence type="ECO:0000259" key="5">
    <source>
        <dbReference type="PROSITE" id="PS51800"/>
    </source>
</evidence>
<organism evidence="6">
    <name type="scientific">Triatoma infestans</name>
    <name type="common">Assassin bug</name>
    <dbReference type="NCBI Taxonomy" id="30076"/>
    <lineage>
        <taxon>Eukaryota</taxon>
        <taxon>Metazoa</taxon>
        <taxon>Ecdysozoa</taxon>
        <taxon>Arthropoda</taxon>
        <taxon>Hexapoda</taxon>
        <taxon>Insecta</taxon>
        <taxon>Pterygota</taxon>
        <taxon>Neoptera</taxon>
        <taxon>Paraneoptera</taxon>
        <taxon>Hemiptera</taxon>
        <taxon>Heteroptera</taxon>
        <taxon>Panheteroptera</taxon>
        <taxon>Cimicomorpha</taxon>
        <taxon>Reduviidae</taxon>
        <taxon>Triatominae</taxon>
        <taxon>Triatoma</taxon>
    </lineage>
</organism>
<evidence type="ECO:0000313" key="6">
    <source>
        <dbReference type="EMBL" id="JAR97695.1"/>
    </source>
</evidence>
<reference evidence="6" key="2">
    <citation type="journal article" date="2017" name="J. Med. Entomol.">
        <title>Transcriptome Analysis of the Triatoma infestans (Hemiptera: Reduviidae) Integument.</title>
        <authorList>
            <person name="Calderon-Fernandez G.M."/>
            <person name="Moriconi D.E."/>
            <person name="Dulbecco A.B."/>
            <person name="Juarez M.P."/>
        </authorList>
    </citation>
    <scope>NUCLEOTIDE SEQUENCE</scope>
    <source>
        <strain evidence="6">Int1</strain>
        <tissue evidence="6">Integument</tissue>
    </source>
</reference>
<feature type="compositionally biased region" description="Basic and acidic residues" evidence="4">
    <location>
        <begin position="101"/>
        <end position="117"/>
    </location>
</feature>
<dbReference type="InterPro" id="IPR022776">
    <property type="entry name" value="TRM13/UPF0224_CHHC_Znf_dom"/>
</dbReference>
<keyword evidence="1" id="KW-0479">Metal-binding</keyword>
<sequence>ICPFNRTHIIPAKDLKVHTDTCENRIVLDKFVYQVGHPEDDMAIEKYPPPTIKMPHLTECWDEYKPGPEGSIVERMKKSAEIKHFVQPKVGGTKSEKKRHRENERLRLASLAREAEK</sequence>
<dbReference type="EMBL" id="GEMB01005627">
    <property type="protein sequence ID" value="JAR97695.1"/>
    <property type="molecule type" value="Transcribed_RNA"/>
</dbReference>
<protein>
    <submittedName>
        <fullName evidence="6">Gametocyte-specific factor 1</fullName>
    </submittedName>
</protein>
<evidence type="ECO:0000256" key="1">
    <source>
        <dbReference type="ARBA" id="ARBA00022723"/>
    </source>
</evidence>
<reference evidence="6" key="1">
    <citation type="submission" date="2016-04" db="EMBL/GenBank/DDBJ databases">
        <authorList>
            <person name="Calderon-Fernandez G.M.Sr."/>
        </authorList>
    </citation>
    <scope>NUCLEOTIDE SEQUENCE</scope>
    <source>
        <strain evidence="6">Int1</strain>
        <tissue evidence="6">Integument</tissue>
    </source>
</reference>